<evidence type="ECO:0000313" key="15">
    <source>
        <dbReference type="Proteomes" id="UP000281406"/>
    </source>
</evidence>
<keyword evidence="6 11" id="KW-0863">Zinc-finger</keyword>
<dbReference type="InterPro" id="IPR036236">
    <property type="entry name" value="Znf_C2H2_sf"/>
</dbReference>
<feature type="compositionally biased region" description="Basic residues" evidence="12">
    <location>
        <begin position="900"/>
        <end position="911"/>
    </location>
</feature>
<keyword evidence="15" id="KW-1185">Reference proteome</keyword>
<evidence type="ECO:0000256" key="9">
    <source>
        <dbReference type="ARBA" id="ARBA00022843"/>
    </source>
</evidence>
<dbReference type="OrthoDB" id="8922241at2759"/>
<evidence type="ECO:0000259" key="13">
    <source>
        <dbReference type="PROSITE" id="PS50157"/>
    </source>
</evidence>
<feature type="region of interest" description="Disordered" evidence="12">
    <location>
        <begin position="259"/>
        <end position="329"/>
    </location>
</feature>
<dbReference type="GO" id="GO:0043565">
    <property type="term" value="F:sequence-specific DNA binding"/>
    <property type="evidence" value="ECO:0007669"/>
    <property type="project" value="TreeGrafter"/>
</dbReference>
<feature type="region of interest" description="Disordered" evidence="12">
    <location>
        <begin position="353"/>
        <end position="471"/>
    </location>
</feature>
<feature type="compositionally biased region" description="Gly residues" evidence="12">
    <location>
        <begin position="367"/>
        <end position="379"/>
    </location>
</feature>
<feature type="region of interest" description="Disordered" evidence="12">
    <location>
        <begin position="1020"/>
        <end position="1080"/>
    </location>
</feature>
<evidence type="ECO:0000256" key="8">
    <source>
        <dbReference type="ARBA" id="ARBA00022833"/>
    </source>
</evidence>
<keyword evidence="7" id="KW-0833">Ubl conjugation pathway</keyword>
<comment type="subcellular location">
    <subcellularLocation>
        <location evidence="1">Nucleus</location>
    </subcellularLocation>
</comment>
<dbReference type="PANTHER" id="PTHR24408">
    <property type="entry name" value="ZINC FINGER PROTEIN"/>
    <property type="match status" value="1"/>
</dbReference>
<dbReference type="Gene3D" id="3.30.160.60">
    <property type="entry name" value="Classic Zinc Finger"/>
    <property type="match status" value="8"/>
</dbReference>
<feature type="compositionally biased region" description="Gly residues" evidence="12">
    <location>
        <begin position="422"/>
        <end position="437"/>
    </location>
</feature>
<feature type="compositionally biased region" description="Basic residues" evidence="12">
    <location>
        <begin position="302"/>
        <end position="314"/>
    </location>
</feature>
<proteinExistence type="predicted"/>
<evidence type="ECO:0000256" key="7">
    <source>
        <dbReference type="ARBA" id="ARBA00022786"/>
    </source>
</evidence>
<feature type="region of interest" description="Disordered" evidence="12">
    <location>
        <begin position="1237"/>
        <end position="1310"/>
    </location>
</feature>
<gene>
    <name evidence="14" type="ORF">DPX16_11472</name>
</gene>
<feature type="domain" description="C2H2-type" evidence="13">
    <location>
        <begin position="633"/>
        <end position="660"/>
    </location>
</feature>
<dbReference type="GO" id="GO:0008270">
    <property type="term" value="F:zinc ion binding"/>
    <property type="evidence" value="ECO:0007669"/>
    <property type="project" value="UniProtKB-KW"/>
</dbReference>
<accession>A0A3N0YI13</accession>
<sequence length="1511" mass="162921">MVPKGDGRAITGIRHFEGQGGRGPYVLRDVIEKGKSALPLSLIPLHSQHNHPGEQSALFFQPAKDLGSRSNAFADSSSLFAKMSAPPPPLPQQTQSSSSQSTRKSSKMSSSSGSGSSASGYPQFLRTFHPAEAALAQEQLHSGMGRFDFAGSSTGGGSGVIGGVVTSAPPPPPLHPGLSVPQPSPGPSSSSPSPSSSTTTSNNPPSSSSSVAGLVGAQSDARSLHQQFSCMLAANQYLFSGVPTNASLEQFLVQQGPHNHLGLADSNTGLAPPPALHPSHTHGHPTPQPQQQQQQLPPHALSHPHSHAHPHHPLHPAPQPSPLGGFDFQGIPVLSSNQLASLMQQEAGLPLPLPLHLSVPKDDGKGDSGSGAGGSGGSGSRRKKAMAGYLPQRKTDGNSSSSTSSANCHGSSGAHGHDGSSGLVGGGGGVGMRGLGGDPSSILSSSTPSSSSSTVSSSSSSAPSSNSASVLVSNISQNPKPENQQSMTPNITQPEQEPLFHCGECGKSFSHLPSLRRHIRCHEEDGSGPNSSTNTNPSHQHQSDLPHSTQDGISQNAHHQHENPDPMSSTCSSPDKSYCCNECGKGFKKRGHLLQHGVIHSGARPYACSVCERSFNRRESLTRHEKIHEEKPYRCPACGRCFRESTSLLNHAASGDCGKPGRRSRSSDGSSISSVEGKVESDFSAGQMTDTKELVFCKNEDSTAGMSCDSMYSQGRSANQNPVGKTEEKYNPEYSRDPYQTSYRVDDYRRQQGNPSSYSGDSCNNSMSSPALRKAPLAPTLHPHPQNQQHHHQQQSHLPLSSLLDDSEDEVTSSAMSAIAAAAAASVLPAEMNSTGGREERRDIIGGLLGGLGFGSMGASSSTSTGNGGNEECLSGSMIPLSHPTQQQPNSQNANNPNAKPKRPRKPRQKREPRPGGAPGEGVKRRRNNPSGAAGDGSERPYLCTVCGRGFSRRETLRRHERVHTGEKPFHCDICGKDFREPFHLTKHQTVHSGEKNYKCTLCGKDFGYAQSLKRHEKLHLRGDFKPRRSKTKSAANQGGPTNQDQPDQTNQSNQTNPGAYYSYSQDKVQGSNASTSNQPPPKLYTCEICWKSFRHHFHLTAHHQAIHEHGGEKLFSCEVCGKAFSYSNSLTRHRLSQHGLTRTGPTTQPTGSESIGTAPSVSESEAATNALLHITPESGSHGVQQPHSTIAHTQHPQPAGYSPLFYTPESGHHSSNVTSHPQHLHYSNPTMGPLQLQQPIGGKPLIYSGVPGNTLHSTPPHIHISPPQHSQHHQQQHLFSMQSQHPQPSPHAQDDATQRKKKKKKKKYKLASGMQLMTGFSAYEIARRRMYLKRKKCRLQQQLKRKKWIAQLKWAKFTGGGLGLNVGGGTWRAGRLRFRGLQSLIVPLKSYSCPVCPFTTFSSRIILSVHRVTRHPPRKHGRQTRLRCIVCGKRSRRLLTALRHRAHHLSQGAFSCSRCPSRFWNGTLLQRHKFACQRVSREIRMSIKGSNVQKTEDQIERSTVVTGYRH</sequence>
<feature type="domain" description="C2H2-type" evidence="13">
    <location>
        <begin position="942"/>
        <end position="969"/>
    </location>
</feature>
<name>A0A3N0YI13_ANAGA</name>
<feature type="compositionally biased region" description="Polar residues" evidence="12">
    <location>
        <begin position="539"/>
        <end position="557"/>
    </location>
</feature>
<dbReference type="PROSITE" id="PS50157">
    <property type="entry name" value="ZINC_FINGER_C2H2_2"/>
    <property type="match status" value="9"/>
</dbReference>
<feature type="compositionally biased region" description="Polar residues" evidence="12">
    <location>
        <begin position="477"/>
        <end position="495"/>
    </location>
</feature>
<dbReference type="GO" id="GO:0000981">
    <property type="term" value="F:DNA-binding transcription factor activity, RNA polymerase II-specific"/>
    <property type="evidence" value="ECO:0007669"/>
    <property type="project" value="TreeGrafter"/>
</dbReference>
<comment type="caution">
    <text evidence="14">The sequence shown here is derived from an EMBL/GenBank/DDBJ whole genome shotgun (WGS) entry which is preliminary data.</text>
</comment>
<feature type="region of interest" description="Disordered" evidence="12">
    <location>
        <begin position="476"/>
        <end position="495"/>
    </location>
</feature>
<dbReference type="Pfam" id="PF00096">
    <property type="entry name" value="zf-C2H2"/>
    <property type="match status" value="6"/>
</dbReference>
<dbReference type="PROSITE" id="PS00028">
    <property type="entry name" value="ZINC_FINGER_C2H2_1"/>
    <property type="match status" value="8"/>
</dbReference>
<feature type="domain" description="C2H2-type" evidence="13">
    <location>
        <begin position="1116"/>
        <end position="1144"/>
    </location>
</feature>
<feature type="compositionally biased region" description="Low complexity" evidence="12">
    <location>
        <begin position="176"/>
        <end position="214"/>
    </location>
</feature>
<dbReference type="InterPro" id="IPR013087">
    <property type="entry name" value="Znf_C2H2_type"/>
</dbReference>
<reference evidence="14 15" key="1">
    <citation type="submission" date="2018-10" db="EMBL/GenBank/DDBJ databases">
        <title>Genome assembly for a Yunnan-Guizhou Plateau 3E fish, Anabarilius grahami (Regan), and its evolutionary and genetic applications.</title>
        <authorList>
            <person name="Jiang W."/>
        </authorList>
    </citation>
    <scope>NUCLEOTIDE SEQUENCE [LARGE SCALE GENOMIC DNA]</scope>
    <source>
        <strain evidence="14">AG-KIZ</strain>
        <tissue evidence="14">Muscle</tissue>
    </source>
</reference>
<comment type="pathway">
    <text evidence="2">Protein modification; protein ubiquitination.</text>
</comment>
<dbReference type="SMART" id="SM00355">
    <property type="entry name" value="ZnF_C2H2"/>
    <property type="match status" value="12"/>
</dbReference>
<feature type="region of interest" description="Disordered" evidence="12">
    <location>
        <begin position="1140"/>
        <end position="1159"/>
    </location>
</feature>
<evidence type="ECO:0000256" key="5">
    <source>
        <dbReference type="ARBA" id="ARBA00022737"/>
    </source>
</evidence>
<dbReference type="Proteomes" id="UP000281406">
    <property type="component" value="Unassembled WGS sequence"/>
</dbReference>
<evidence type="ECO:0000256" key="11">
    <source>
        <dbReference type="PROSITE-ProRule" id="PRU00042"/>
    </source>
</evidence>
<feature type="domain" description="C2H2-type" evidence="13">
    <location>
        <begin position="1085"/>
        <end position="1115"/>
    </location>
</feature>
<evidence type="ECO:0000256" key="3">
    <source>
        <dbReference type="ARBA" id="ARBA00022499"/>
    </source>
</evidence>
<keyword evidence="4" id="KW-0479">Metal-binding</keyword>
<feature type="compositionally biased region" description="Low complexity" evidence="12">
    <location>
        <begin position="1257"/>
        <end position="1270"/>
    </location>
</feature>
<feature type="region of interest" description="Disordered" evidence="12">
    <location>
        <begin position="521"/>
        <end position="573"/>
    </location>
</feature>
<feature type="region of interest" description="Disordered" evidence="12">
    <location>
        <begin position="859"/>
        <end position="939"/>
    </location>
</feature>
<feature type="region of interest" description="Disordered" evidence="12">
    <location>
        <begin position="80"/>
        <end position="122"/>
    </location>
</feature>
<evidence type="ECO:0000256" key="1">
    <source>
        <dbReference type="ARBA" id="ARBA00004123"/>
    </source>
</evidence>
<feature type="compositionally biased region" description="Polar residues" evidence="12">
    <location>
        <begin position="1033"/>
        <end position="1078"/>
    </location>
</feature>
<dbReference type="FunFam" id="3.30.160.60:FF:000446">
    <property type="entry name" value="Zinc finger protein"/>
    <property type="match status" value="1"/>
</dbReference>
<feature type="domain" description="C2H2-type" evidence="13">
    <location>
        <begin position="998"/>
        <end position="1020"/>
    </location>
</feature>
<evidence type="ECO:0000256" key="12">
    <source>
        <dbReference type="SAM" id="MobiDB-lite"/>
    </source>
</evidence>
<feature type="compositionally biased region" description="Low complexity" evidence="12">
    <location>
        <begin position="1277"/>
        <end position="1287"/>
    </location>
</feature>
<feature type="domain" description="C2H2-type" evidence="13">
    <location>
        <begin position="970"/>
        <end position="997"/>
    </location>
</feature>
<feature type="compositionally biased region" description="Low complexity" evidence="12">
    <location>
        <begin position="399"/>
        <end position="414"/>
    </location>
</feature>
<feature type="region of interest" description="Disordered" evidence="12">
    <location>
        <begin position="653"/>
        <end position="685"/>
    </location>
</feature>
<feature type="compositionally biased region" description="Basic residues" evidence="12">
    <location>
        <begin position="1300"/>
        <end position="1310"/>
    </location>
</feature>
<dbReference type="FunFam" id="3.30.160.60:FF:000624">
    <property type="entry name" value="zinc finger protein 697"/>
    <property type="match status" value="2"/>
</dbReference>
<keyword evidence="3" id="KW-1017">Isopeptide bond</keyword>
<feature type="compositionally biased region" description="Polar residues" evidence="12">
    <location>
        <begin position="751"/>
        <end position="769"/>
    </location>
</feature>
<feature type="compositionally biased region" description="Basic and acidic residues" evidence="12">
    <location>
        <begin position="725"/>
        <end position="736"/>
    </location>
</feature>
<keyword evidence="10" id="KW-0539">Nucleus</keyword>
<dbReference type="FunFam" id="3.30.160.60:FF:000340">
    <property type="entry name" value="zinc finger protein 473 isoform X1"/>
    <property type="match status" value="1"/>
</dbReference>
<dbReference type="GO" id="GO:0005634">
    <property type="term" value="C:nucleus"/>
    <property type="evidence" value="ECO:0007669"/>
    <property type="project" value="UniProtKB-SubCell"/>
</dbReference>
<feature type="compositionally biased region" description="Low complexity" evidence="12">
    <location>
        <begin position="289"/>
        <end position="301"/>
    </location>
</feature>
<keyword evidence="5" id="KW-0677">Repeat</keyword>
<feature type="domain" description="C2H2-type" evidence="13">
    <location>
        <begin position="578"/>
        <end position="605"/>
    </location>
</feature>
<feature type="compositionally biased region" description="Low complexity" evidence="12">
    <location>
        <begin position="438"/>
        <end position="471"/>
    </location>
</feature>
<dbReference type="EMBL" id="RJVU01042534">
    <property type="protein sequence ID" value="ROL45777.1"/>
    <property type="molecule type" value="Genomic_DNA"/>
</dbReference>
<evidence type="ECO:0000256" key="6">
    <source>
        <dbReference type="ARBA" id="ARBA00022771"/>
    </source>
</evidence>
<feature type="compositionally biased region" description="Polar residues" evidence="12">
    <location>
        <begin position="708"/>
        <end position="723"/>
    </location>
</feature>
<keyword evidence="9" id="KW-0832">Ubl conjugation</keyword>
<evidence type="ECO:0000313" key="14">
    <source>
        <dbReference type="EMBL" id="ROL45777.1"/>
    </source>
</evidence>
<feature type="compositionally biased region" description="Low complexity" evidence="12">
    <location>
        <begin position="886"/>
        <end position="899"/>
    </location>
</feature>
<evidence type="ECO:0000256" key="10">
    <source>
        <dbReference type="ARBA" id="ARBA00023242"/>
    </source>
</evidence>
<feature type="domain" description="C2H2-type" evidence="13">
    <location>
        <begin position="500"/>
        <end position="527"/>
    </location>
</feature>
<dbReference type="FunFam" id="3.30.160.60:FF:000478">
    <property type="entry name" value="Zinc finger protein 133"/>
    <property type="match status" value="1"/>
</dbReference>
<feature type="region of interest" description="Disordered" evidence="12">
    <location>
        <begin position="708"/>
        <end position="798"/>
    </location>
</feature>
<protein>
    <submittedName>
        <fullName evidence="14">Zinc finger protein 865</fullName>
    </submittedName>
</protein>
<feature type="compositionally biased region" description="Low complexity" evidence="12">
    <location>
        <begin position="92"/>
        <end position="119"/>
    </location>
</feature>
<dbReference type="SUPFAM" id="SSF57667">
    <property type="entry name" value="beta-beta-alpha zinc fingers"/>
    <property type="match status" value="6"/>
</dbReference>
<evidence type="ECO:0000256" key="2">
    <source>
        <dbReference type="ARBA" id="ARBA00004906"/>
    </source>
</evidence>
<feature type="compositionally biased region" description="Low complexity" evidence="12">
    <location>
        <begin position="527"/>
        <end position="538"/>
    </location>
</feature>
<feature type="region of interest" description="Disordered" evidence="12">
    <location>
        <begin position="158"/>
        <end position="214"/>
    </location>
</feature>
<organism evidence="14 15">
    <name type="scientific">Anabarilius grahami</name>
    <name type="common">Kanglang fish</name>
    <name type="synonym">Barilius grahami</name>
    <dbReference type="NCBI Taxonomy" id="495550"/>
    <lineage>
        <taxon>Eukaryota</taxon>
        <taxon>Metazoa</taxon>
        <taxon>Chordata</taxon>
        <taxon>Craniata</taxon>
        <taxon>Vertebrata</taxon>
        <taxon>Euteleostomi</taxon>
        <taxon>Actinopterygii</taxon>
        <taxon>Neopterygii</taxon>
        <taxon>Teleostei</taxon>
        <taxon>Ostariophysi</taxon>
        <taxon>Cypriniformes</taxon>
        <taxon>Xenocyprididae</taxon>
        <taxon>Xenocypridinae</taxon>
        <taxon>Xenocypridinae incertae sedis</taxon>
        <taxon>Anabarilius</taxon>
    </lineage>
</organism>
<evidence type="ECO:0000256" key="4">
    <source>
        <dbReference type="ARBA" id="ARBA00022723"/>
    </source>
</evidence>
<keyword evidence="8" id="KW-0862">Zinc</keyword>
<feature type="domain" description="C2H2-type" evidence="13">
    <location>
        <begin position="606"/>
        <end position="633"/>
    </location>
</feature>
<dbReference type="FunFam" id="3.30.160.60:FF:000690">
    <property type="entry name" value="Zinc finger protein 354C"/>
    <property type="match status" value="1"/>
</dbReference>
<dbReference type="PANTHER" id="PTHR24408:SF58">
    <property type="entry name" value="TRANSCRIPTION FACTOR (TFIIIA), PUTATIVE (AFU_ORTHOLOGUE AFUA_1G05150)-RELATED"/>
    <property type="match status" value="1"/>
</dbReference>